<evidence type="ECO:0000256" key="10">
    <source>
        <dbReference type="SAM" id="MobiDB-lite"/>
    </source>
</evidence>
<dbReference type="InterPro" id="IPR028055">
    <property type="entry name" value="YidC/Oxa/ALB_C"/>
</dbReference>
<evidence type="ECO:0000256" key="6">
    <source>
        <dbReference type="ARBA" id="ARBA00022989"/>
    </source>
</evidence>
<dbReference type="GO" id="GO:0005886">
    <property type="term" value="C:plasma membrane"/>
    <property type="evidence" value="ECO:0007669"/>
    <property type="project" value="UniProtKB-SubCell"/>
</dbReference>
<sequence length="322" mass="35914">MKKYRKYLGLIALVLLVTLIVTGCSTGNIKINTPPHGGIYGWIFQWISLPLQNVMLKTAHAIGGVNGAGWAIVIITLVVRLILMPLMLSQQKKSVTQQEKMARLQPQMKLIQEGMRRKPITQEQQMQLSAWQRELYSKNNVSLTGGIGCLPLIIQMPIMIGIYQAVAYSGVLKHASFFGISLSSKSVILAIVATVFAVIQGYISLIGIPEEQKKTMQSMMFMNPIMTLFFSLSFSGALALYWAAGNFMMIIQQIIVTFFIMPREKARVAKELKEKPAAVVVTKADIDNLFNGGSSENSNPQAKELHQDLRKRNQGKQNRKNK</sequence>
<feature type="region of interest" description="Disordered" evidence="10">
    <location>
        <begin position="290"/>
        <end position="322"/>
    </location>
</feature>
<feature type="domain" description="Membrane insertase YidC/Oxa/ALB C-terminal" evidence="12">
    <location>
        <begin position="69"/>
        <end position="256"/>
    </location>
</feature>
<proteinExistence type="inferred from homology"/>
<dbReference type="InterPro" id="IPR047196">
    <property type="entry name" value="YidC_ALB_C"/>
</dbReference>
<evidence type="ECO:0000256" key="9">
    <source>
        <dbReference type="RuleBase" id="RU003945"/>
    </source>
</evidence>
<evidence type="ECO:0000256" key="8">
    <source>
        <dbReference type="ARBA" id="ARBA00023186"/>
    </source>
</evidence>
<evidence type="ECO:0000256" key="5">
    <source>
        <dbReference type="ARBA" id="ARBA00022927"/>
    </source>
</evidence>
<dbReference type="GO" id="GO:0051205">
    <property type="term" value="P:protein insertion into membrane"/>
    <property type="evidence" value="ECO:0007669"/>
    <property type="project" value="TreeGrafter"/>
</dbReference>
<keyword evidence="5" id="KW-0653">Protein transport</keyword>
<dbReference type="PATRIC" id="fig|1423754.3.peg.1579"/>
<feature type="compositionally biased region" description="Polar residues" evidence="10">
    <location>
        <begin position="291"/>
        <end position="301"/>
    </location>
</feature>
<dbReference type="PRINTS" id="PR00701">
    <property type="entry name" value="60KDINNERMP"/>
</dbReference>
<dbReference type="OrthoDB" id="9780552at2"/>
<protein>
    <submittedName>
        <fullName evidence="13">Membrane protein chaperone OxaA</fullName>
    </submittedName>
</protein>
<dbReference type="InterPro" id="IPR001708">
    <property type="entry name" value="YidC/ALB3/OXA1/COX18"/>
</dbReference>
<comment type="similarity">
    <text evidence="9">Belongs to the OXA1/ALB3/YidC family.</text>
</comment>
<evidence type="ECO:0000256" key="7">
    <source>
        <dbReference type="ARBA" id="ARBA00023136"/>
    </source>
</evidence>
<dbReference type="RefSeq" id="WP_025080427.1">
    <property type="nucleotide sequence ID" value="NZ_AZGI01000059.1"/>
</dbReference>
<accession>A0A0R1Y6A9</accession>
<dbReference type="PANTHER" id="PTHR12428:SF65">
    <property type="entry name" value="CYTOCHROME C OXIDASE ASSEMBLY PROTEIN COX18, MITOCHONDRIAL"/>
    <property type="match status" value="1"/>
</dbReference>
<dbReference type="PROSITE" id="PS51257">
    <property type="entry name" value="PROKAR_LIPOPROTEIN"/>
    <property type="match status" value="1"/>
</dbReference>
<keyword evidence="3" id="KW-1003">Cell membrane</keyword>
<evidence type="ECO:0000259" key="12">
    <source>
        <dbReference type="Pfam" id="PF02096"/>
    </source>
</evidence>
<dbReference type="EMBL" id="AZGI01000059">
    <property type="protein sequence ID" value="KRM37960.1"/>
    <property type="molecule type" value="Genomic_DNA"/>
</dbReference>
<dbReference type="CDD" id="cd20070">
    <property type="entry name" value="5TM_YidC_Alb3"/>
    <property type="match status" value="1"/>
</dbReference>
<comment type="subcellular location">
    <subcellularLocation>
        <location evidence="1">Cell membrane</location>
        <topology evidence="1">Multi-pass membrane protein</topology>
    </subcellularLocation>
    <subcellularLocation>
        <location evidence="9">Membrane</location>
        <topology evidence="9">Multi-pass membrane protein</topology>
    </subcellularLocation>
</comment>
<dbReference type="GO" id="GO:0015031">
    <property type="term" value="P:protein transport"/>
    <property type="evidence" value="ECO:0007669"/>
    <property type="project" value="UniProtKB-KW"/>
</dbReference>
<dbReference type="PANTHER" id="PTHR12428">
    <property type="entry name" value="OXA1"/>
    <property type="match status" value="1"/>
</dbReference>
<evidence type="ECO:0000256" key="3">
    <source>
        <dbReference type="ARBA" id="ARBA00022475"/>
    </source>
</evidence>
<feature type="compositionally biased region" description="Basic residues" evidence="10">
    <location>
        <begin position="312"/>
        <end position="322"/>
    </location>
</feature>
<name>A0A0R1Y6A9_9LACO</name>
<evidence type="ECO:0000313" key="13">
    <source>
        <dbReference type="EMBL" id="KRM37960.1"/>
    </source>
</evidence>
<dbReference type="STRING" id="1423754.FC39_GL001534"/>
<keyword evidence="6 11" id="KW-1133">Transmembrane helix</keyword>
<dbReference type="GO" id="GO:0032977">
    <property type="term" value="F:membrane insertase activity"/>
    <property type="evidence" value="ECO:0007669"/>
    <property type="project" value="InterPro"/>
</dbReference>
<dbReference type="Pfam" id="PF02096">
    <property type="entry name" value="60KD_IMP"/>
    <property type="match status" value="1"/>
</dbReference>
<evidence type="ECO:0000256" key="4">
    <source>
        <dbReference type="ARBA" id="ARBA00022692"/>
    </source>
</evidence>
<comment type="caution">
    <text evidence="13">The sequence shown here is derived from an EMBL/GenBank/DDBJ whole genome shotgun (WGS) entry which is preliminary data.</text>
</comment>
<keyword evidence="8" id="KW-0143">Chaperone</keyword>
<feature type="transmembrane region" description="Helical" evidence="11">
    <location>
        <begin position="186"/>
        <end position="208"/>
    </location>
</feature>
<dbReference type="Proteomes" id="UP000051223">
    <property type="component" value="Unassembled WGS sequence"/>
</dbReference>
<dbReference type="NCBIfam" id="TIGR03592">
    <property type="entry name" value="yidC_oxa1_cterm"/>
    <property type="match status" value="1"/>
</dbReference>
<evidence type="ECO:0000313" key="14">
    <source>
        <dbReference type="Proteomes" id="UP000051223"/>
    </source>
</evidence>
<dbReference type="AlphaFoldDB" id="A0A0R1Y6A9"/>
<evidence type="ECO:0000256" key="11">
    <source>
        <dbReference type="SAM" id="Phobius"/>
    </source>
</evidence>
<keyword evidence="14" id="KW-1185">Reference proteome</keyword>
<dbReference type="eggNOG" id="COG0706">
    <property type="taxonomic scope" value="Bacteria"/>
</dbReference>
<feature type="transmembrane region" description="Helical" evidence="11">
    <location>
        <begin position="141"/>
        <end position="166"/>
    </location>
</feature>
<keyword evidence="7 11" id="KW-0472">Membrane</keyword>
<organism evidence="13 14">
    <name type="scientific">Lactobacillus hamsteri DSM 5661 = JCM 6256</name>
    <dbReference type="NCBI Taxonomy" id="1423754"/>
    <lineage>
        <taxon>Bacteria</taxon>
        <taxon>Bacillati</taxon>
        <taxon>Bacillota</taxon>
        <taxon>Bacilli</taxon>
        <taxon>Lactobacillales</taxon>
        <taxon>Lactobacillaceae</taxon>
        <taxon>Lactobacillus</taxon>
    </lineage>
</organism>
<evidence type="ECO:0000256" key="2">
    <source>
        <dbReference type="ARBA" id="ARBA00022448"/>
    </source>
</evidence>
<gene>
    <name evidence="13" type="ORF">FC39_GL001534</name>
</gene>
<reference evidence="13 14" key="1">
    <citation type="journal article" date="2015" name="Genome Announc.">
        <title>Expanding the biotechnology potential of lactobacilli through comparative genomics of 213 strains and associated genera.</title>
        <authorList>
            <person name="Sun Z."/>
            <person name="Harris H.M."/>
            <person name="McCann A."/>
            <person name="Guo C."/>
            <person name="Argimon S."/>
            <person name="Zhang W."/>
            <person name="Yang X."/>
            <person name="Jeffery I.B."/>
            <person name="Cooney J.C."/>
            <person name="Kagawa T.F."/>
            <person name="Liu W."/>
            <person name="Song Y."/>
            <person name="Salvetti E."/>
            <person name="Wrobel A."/>
            <person name="Rasinkangas P."/>
            <person name="Parkhill J."/>
            <person name="Rea M.C."/>
            <person name="O'Sullivan O."/>
            <person name="Ritari J."/>
            <person name="Douillard F.P."/>
            <person name="Paul Ross R."/>
            <person name="Yang R."/>
            <person name="Briner A.E."/>
            <person name="Felis G.E."/>
            <person name="de Vos W.M."/>
            <person name="Barrangou R."/>
            <person name="Klaenhammer T.R."/>
            <person name="Caufield P.W."/>
            <person name="Cui Y."/>
            <person name="Zhang H."/>
            <person name="O'Toole P.W."/>
        </authorList>
    </citation>
    <scope>NUCLEOTIDE SEQUENCE [LARGE SCALE GENOMIC DNA]</scope>
    <source>
        <strain evidence="13 14">DSM 5661</strain>
    </source>
</reference>
<keyword evidence="4 9" id="KW-0812">Transmembrane</keyword>
<keyword evidence="2" id="KW-0813">Transport</keyword>
<evidence type="ECO:0000256" key="1">
    <source>
        <dbReference type="ARBA" id="ARBA00004651"/>
    </source>
</evidence>
<feature type="transmembrane region" description="Helical" evidence="11">
    <location>
        <begin position="59"/>
        <end position="83"/>
    </location>
</feature>
<feature type="transmembrane region" description="Helical" evidence="11">
    <location>
        <begin position="220"/>
        <end position="241"/>
    </location>
</feature>